<comment type="pathway">
    <text evidence="1">Cofactor biosynthesis; tetrahydrofolate biosynthesis; 2-amino-4-hydroxy-6-hydroxymethyl-7,8-dihydropteridine diphosphate from 7,8-dihydroneopterin triphosphate: step 4/4.</text>
</comment>
<dbReference type="PANTHER" id="PTHR43071:SF1">
    <property type="entry name" value="2-AMINO-4-HYDROXY-6-HYDROXYMETHYLDIHYDROPTERIDINE PYROPHOSPHOKINASE"/>
    <property type="match status" value="1"/>
</dbReference>
<keyword evidence="6" id="KW-0547">Nucleotide-binding</keyword>
<evidence type="ECO:0000256" key="8">
    <source>
        <dbReference type="ARBA" id="ARBA00022840"/>
    </source>
</evidence>
<comment type="similarity">
    <text evidence="2">Belongs to the HPPK family.</text>
</comment>
<dbReference type="PANTHER" id="PTHR43071">
    <property type="entry name" value="2-AMINO-4-HYDROXY-6-HYDROXYMETHYLDIHYDROPTERIDINE PYROPHOSPHOKINASE"/>
    <property type="match status" value="1"/>
</dbReference>
<evidence type="ECO:0000313" key="15">
    <source>
        <dbReference type="Proteomes" id="UP000823772"/>
    </source>
</evidence>
<protein>
    <recommendedName>
        <fullName evidence="4">2-amino-4-hydroxy-6-hydroxymethyldihydropteridine pyrophosphokinase</fullName>
        <ecNumber evidence="3">2.7.6.3</ecNumber>
    </recommendedName>
    <alternativeName>
        <fullName evidence="11">6-hydroxymethyl-7,8-dihydropterin pyrophosphokinase</fullName>
    </alternativeName>
    <alternativeName>
        <fullName evidence="12">7,8-dihydro-6-hydroxymethylpterin-pyrophosphokinase</fullName>
    </alternativeName>
</protein>
<evidence type="ECO:0000256" key="3">
    <source>
        <dbReference type="ARBA" id="ARBA00013253"/>
    </source>
</evidence>
<comment type="caution">
    <text evidence="14">The sequence shown here is derived from an EMBL/GenBank/DDBJ whole genome shotgun (WGS) entry which is preliminary data.</text>
</comment>
<evidence type="ECO:0000256" key="1">
    <source>
        <dbReference type="ARBA" id="ARBA00005051"/>
    </source>
</evidence>
<dbReference type="GO" id="GO:0003848">
    <property type="term" value="F:2-amino-4-hydroxy-6-hydroxymethyldihydropteridine diphosphokinase activity"/>
    <property type="evidence" value="ECO:0007669"/>
    <property type="project" value="UniProtKB-EC"/>
</dbReference>
<keyword evidence="9" id="KW-0289">Folate biosynthesis</keyword>
<evidence type="ECO:0000256" key="5">
    <source>
        <dbReference type="ARBA" id="ARBA00022679"/>
    </source>
</evidence>
<dbReference type="Pfam" id="PF01288">
    <property type="entry name" value="HPPK"/>
    <property type="match status" value="1"/>
</dbReference>
<keyword evidence="5 14" id="KW-0808">Transferase</keyword>
<dbReference type="Gene3D" id="3.30.70.560">
    <property type="entry name" value="7,8-Dihydro-6-hydroxymethylpterin-pyrophosphokinase HPPK"/>
    <property type="match status" value="1"/>
</dbReference>
<evidence type="ECO:0000256" key="9">
    <source>
        <dbReference type="ARBA" id="ARBA00022909"/>
    </source>
</evidence>
<name>A0A9D9J0M4_9BACT</name>
<feature type="domain" description="7,8-dihydro-6-hydroxymethylpterin-pyrophosphokinase" evidence="13">
    <location>
        <begin position="13"/>
        <end position="170"/>
    </location>
</feature>
<dbReference type="EMBL" id="JADILY010000059">
    <property type="protein sequence ID" value="MBO8481465.1"/>
    <property type="molecule type" value="Genomic_DNA"/>
</dbReference>
<dbReference type="SUPFAM" id="SSF55083">
    <property type="entry name" value="6-hydroxymethyl-7,8-dihydropterin pyrophosphokinase, HPPK"/>
    <property type="match status" value="1"/>
</dbReference>
<evidence type="ECO:0000256" key="7">
    <source>
        <dbReference type="ARBA" id="ARBA00022777"/>
    </source>
</evidence>
<dbReference type="CDD" id="cd00483">
    <property type="entry name" value="HPPK"/>
    <property type="match status" value="1"/>
</dbReference>
<evidence type="ECO:0000259" key="13">
    <source>
        <dbReference type="Pfam" id="PF01288"/>
    </source>
</evidence>
<dbReference type="Proteomes" id="UP000823772">
    <property type="component" value="Unassembled WGS sequence"/>
</dbReference>
<keyword evidence="8" id="KW-0067">ATP-binding</keyword>
<dbReference type="AlphaFoldDB" id="A0A9D9J0M4"/>
<evidence type="ECO:0000256" key="12">
    <source>
        <dbReference type="ARBA" id="ARBA00033413"/>
    </source>
</evidence>
<keyword evidence="7" id="KW-0418">Kinase</keyword>
<comment type="function">
    <text evidence="10">Catalyzes the transfer of pyrophosphate from adenosine triphosphate (ATP) to 6-hydroxymethyl-7,8-dihydropterin, an enzymatic step in folate biosynthesis pathway.</text>
</comment>
<proteinExistence type="inferred from homology"/>
<gene>
    <name evidence="14" type="primary">folK</name>
    <name evidence="14" type="ORF">IAC87_02835</name>
</gene>
<dbReference type="EC" id="2.7.6.3" evidence="3"/>
<dbReference type="GO" id="GO:0016301">
    <property type="term" value="F:kinase activity"/>
    <property type="evidence" value="ECO:0007669"/>
    <property type="project" value="UniProtKB-KW"/>
</dbReference>
<evidence type="ECO:0000313" key="14">
    <source>
        <dbReference type="EMBL" id="MBO8481465.1"/>
    </source>
</evidence>
<dbReference type="GO" id="GO:0005524">
    <property type="term" value="F:ATP binding"/>
    <property type="evidence" value="ECO:0007669"/>
    <property type="project" value="UniProtKB-KW"/>
</dbReference>
<dbReference type="InterPro" id="IPR000550">
    <property type="entry name" value="Hppk"/>
</dbReference>
<evidence type="ECO:0000256" key="6">
    <source>
        <dbReference type="ARBA" id="ARBA00022741"/>
    </source>
</evidence>
<reference evidence="14" key="1">
    <citation type="submission" date="2020-10" db="EMBL/GenBank/DDBJ databases">
        <authorList>
            <person name="Gilroy R."/>
        </authorList>
    </citation>
    <scope>NUCLEOTIDE SEQUENCE</scope>
    <source>
        <strain evidence="14">B3-2255</strain>
    </source>
</reference>
<dbReference type="GO" id="GO:0046656">
    <property type="term" value="P:folic acid biosynthetic process"/>
    <property type="evidence" value="ECO:0007669"/>
    <property type="project" value="UniProtKB-KW"/>
</dbReference>
<evidence type="ECO:0000256" key="4">
    <source>
        <dbReference type="ARBA" id="ARBA00016218"/>
    </source>
</evidence>
<reference evidence="14" key="2">
    <citation type="journal article" date="2021" name="PeerJ">
        <title>Extensive microbial diversity within the chicken gut microbiome revealed by metagenomics and culture.</title>
        <authorList>
            <person name="Gilroy R."/>
            <person name="Ravi A."/>
            <person name="Getino M."/>
            <person name="Pursley I."/>
            <person name="Horton D.L."/>
            <person name="Alikhan N.F."/>
            <person name="Baker D."/>
            <person name="Gharbi K."/>
            <person name="Hall N."/>
            <person name="Watson M."/>
            <person name="Adriaenssens E.M."/>
            <person name="Foster-Nyarko E."/>
            <person name="Jarju S."/>
            <person name="Secka A."/>
            <person name="Antonio M."/>
            <person name="Oren A."/>
            <person name="Chaudhuri R.R."/>
            <person name="La Ragione R."/>
            <person name="Hildebrand F."/>
            <person name="Pallen M.J."/>
        </authorList>
    </citation>
    <scope>NUCLEOTIDE SEQUENCE</scope>
    <source>
        <strain evidence="14">B3-2255</strain>
    </source>
</reference>
<organism evidence="14 15">
    <name type="scientific">Candidatus Merdivivens faecigallinarum</name>
    <dbReference type="NCBI Taxonomy" id="2840871"/>
    <lineage>
        <taxon>Bacteria</taxon>
        <taxon>Pseudomonadati</taxon>
        <taxon>Bacteroidota</taxon>
        <taxon>Bacteroidia</taxon>
        <taxon>Bacteroidales</taxon>
        <taxon>Muribaculaceae</taxon>
        <taxon>Muribaculaceae incertae sedis</taxon>
        <taxon>Candidatus Merdivivens</taxon>
    </lineage>
</organism>
<evidence type="ECO:0000256" key="11">
    <source>
        <dbReference type="ARBA" id="ARBA00029766"/>
    </source>
</evidence>
<dbReference type="NCBIfam" id="TIGR01498">
    <property type="entry name" value="folK"/>
    <property type="match status" value="1"/>
</dbReference>
<dbReference type="InterPro" id="IPR035907">
    <property type="entry name" value="Hppk_sf"/>
</dbReference>
<accession>A0A9D9J0M4</accession>
<sequence>MLENDNRNPVVFLLGSNMGNREENLASACRMLEKEIYYSAIIEQKWAENVPFDMGIYVDRPPVWKSGLHEYKAWPAGSDLPDFLNMALVLLTDKEPEELLTIAKAIEQQLGRDLSLPLSDESGRRIYRPRTIDIDIIFYGGLIYRSDDLVIPHPFYRERIFVLEPIAEAVPEYIDPLTGKTVAELLKELDKTV</sequence>
<evidence type="ECO:0000256" key="10">
    <source>
        <dbReference type="ARBA" id="ARBA00029409"/>
    </source>
</evidence>
<evidence type="ECO:0000256" key="2">
    <source>
        <dbReference type="ARBA" id="ARBA00005810"/>
    </source>
</evidence>